<evidence type="ECO:0000313" key="2">
    <source>
        <dbReference type="Proteomes" id="UP000092607"/>
    </source>
</evidence>
<reference evidence="1 2" key="1">
    <citation type="submission" date="2016-06" db="EMBL/GenBank/DDBJ databases">
        <title>Draft genome of Moraxella lacunata CCUG 57757A.</title>
        <authorList>
            <person name="Salva-Serra F."/>
            <person name="Engstrom-Jakobsson H."/>
            <person name="Thorell K."/>
            <person name="Gonzales-Siles L."/>
            <person name="Karlsson R."/>
            <person name="Boulund F."/>
            <person name="Engstrand L."/>
            <person name="Kristiansson E."/>
            <person name="Moore E."/>
        </authorList>
    </citation>
    <scope>NUCLEOTIDE SEQUENCE [LARGE SCALE GENOMIC DNA]</scope>
    <source>
        <strain evidence="1 2">CCUG 57757A</strain>
    </source>
</reference>
<gene>
    <name evidence="1" type="ORF">A9309_08265</name>
</gene>
<sequence length="140" mass="15957">MERFVGLFYTKVSSNKSQISFRFKHKDDCLFYLKIATAILPSKYWRINICQLTPKQSSNENTCSECNHDATQKPTKRLLKELKNFEGQITHKADYNGYAVSTIRPNAKGKPAPDEPASAIMKYVCHLLLVYGFGESIDTN</sequence>
<dbReference type="Proteomes" id="UP000092607">
    <property type="component" value="Unassembled WGS sequence"/>
</dbReference>
<evidence type="ECO:0000313" key="1">
    <source>
        <dbReference type="EMBL" id="OBX61431.1"/>
    </source>
</evidence>
<name>A0A1B8PYT3_MORLA</name>
<accession>A0A1B8PYT3</accession>
<dbReference type="EMBL" id="LZMS01000069">
    <property type="protein sequence ID" value="OBX61431.1"/>
    <property type="molecule type" value="Genomic_DNA"/>
</dbReference>
<protein>
    <submittedName>
        <fullName evidence="1">Uncharacterized protein</fullName>
    </submittedName>
</protein>
<proteinExistence type="predicted"/>
<comment type="caution">
    <text evidence="1">The sequence shown here is derived from an EMBL/GenBank/DDBJ whole genome shotgun (WGS) entry which is preliminary data.</text>
</comment>
<dbReference type="RefSeq" id="WP_065256185.1">
    <property type="nucleotide sequence ID" value="NZ_JARDJM010000029.1"/>
</dbReference>
<dbReference type="AlphaFoldDB" id="A0A1B8PYT3"/>
<organism evidence="1 2">
    <name type="scientific">Moraxella lacunata</name>
    <dbReference type="NCBI Taxonomy" id="477"/>
    <lineage>
        <taxon>Bacteria</taxon>
        <taxon>Pseudomonadati</taxon>
        <taxon>Pseudomonadota</taxon>
        <taxon>Gammaproteobacteria</taxon>
        <taxon>Moraxellales</taxon>
        <taxon>Moraxellaceae</taxon>
        <taxon>Moraxella</taxon>
    </lineage>
</organism>